<gene>
    <name evidence="14" type="ORF">CYCCA115_LOCUS12230</name>
</gene>
<keyword evidence="11" id="KW-0732">Signal</keyword>
<keyword evidence="5" id="KW-0808">Transferase</keyword>
<feature type="compositionally biased region" description="Polar residues" evidence="10">
    <location>
        <begin position="32"/>
        <end position="47"/>
    </location>
</feature>
<evidence type="ECO:0000256" key="4">
    <source>
        <dbReference type="ARBA" id="ARBA00022603"/>
    </source>
</evidence>
<comment type="caution">
    <text evidence="14">The sequence shown here is derived from an EMBL/GenBank/DDBJ whole genome shotgun (WGS) entry which is preliminary data.</text>
</comment>
<keyword evidence="3" id="KW-0698">rRNA processing</keyword>
<feature type="chain" id="PRO_5042027764" description="rRNA methyltransferase 1, mitochondrial" evidence="11">
    <location>
        <begin position="20"/>
        <end position="555"/>
    </location>
</feature>
<feature type="compositionally biased region" description="Low complexity" evidence="10">
    <location>
        <begin position="135"/>
        <end position="144"/>
    </location>
</feature>
<evidence type="ECO:0000256" key="7">
    <source>
        <dbReference type="ARBA" id="ARBA00022946"/>
    </source>
</evidence>
<dbReference type="SUPFAM" id="SSF55315">
    <property type="entry name" value="L30e-like"/>
    <property type="match status" value="1"/>
</dbReference>
<evidence type="ECO:0000256" key="11">
    <source>
        <dbReference type="SAM" id="SignalP"/>
    </source>
</evidence>
<evidence type="ECO:0000259" key="12">
    <source>
        <dbReference type="Pfam" id="PF00588"/>
    </source>
</evidence>
<dbReference type="PANTHER" id="PTHR46103:SF1">
    <property type="entry name" value="RRNA METHYLTRANSFERASE 1, MITOCHONDRIAL"/>
    <property type="match status" value="1"/>
</dbReference>
<feature type="region of interest" description="Disordered" evidence="10">
    <location>
        <begin position="32"/>
        <end position="230"/>
    </location>
</feature>
<evidence type="ECO:0000256" key="8">
    <source>
        <dbReference type="ARBA" id="ARBA00023128"/>
    </source>
</evidence>
<dbReference type="InterPro" id="IPR047261">
    <property type="entry name" value="MRM1_MeTrfase_dom"/>
</dbReference>
<dbReference type="GO" id="GO:0003723">
    <property type="term" value="F:RNA binding"/>
    <property type="evidence" value="ECO:0007669"/>
    <property type="project" value="InterPro"/>
</dbReference>
<dbReference type="GO" id="GO:0005739">
    <property type="term" value="C:mitochondrion"/>
    <property type="evidence" value="ECO:0007669"/>
    <property type="project" value="UniProtKB-SubCell"/>
</dbReference>
<dbReference type="EMBL" id="CAKOGP040001758">
    <property type="protein sequence ID" value="CAJ1949703.1"/>
    <property type="molecule type" value="Genomic_DNA"/>
</dbReference>
<dbReference type="InterPro" id="IPR029028">
    <property type="entry name" value="Alpha/beta_knot_MTases"/>
</dbReference>
<feature type="domain" description="RNA 2-O ribose methyltransferase substrate binding" evidence="13">
    <location>
        <begin position="313"/>
        <end position="357"/>
    </location>
</feature>
<proteinExistence type="inferred from homology"/>
<evidence type="ECO:0000256" key="9">
    <source>
        <dbReference type="ARBA" id="ARBA00034881"/>
    </source>
</evidence>
<dbReference type="Pfam" id="PF08032">
    <property type="entry name" value="SpoU_sub_bind"/>
    <property type="match status" value="1"/>
</dbReference>
<reference evidence="14" key="1">
    <citation type="submission" date="2023-08" db="EMBL/GenBank/DDBJ databases">
        <authorList>
            <person name="Audoor S."/>
            <person name="Bilcke G."/>
        </authorList>
    </citation>
    <scope>NUCLEOTIDE SEQUENCE</scope>
</reference>
<feature type="region of interest" description="Disordered" evidence="10">
    <location>
        <begin position="267"/>
        <end position="294"/>
    </location>
</feature>
<sequence length="555" mass="60590">MKSLVIMGFIALLSRTARIRLTANAFQLNTARATTVASQQGRRQMSSYDDDQGRRIRGQPAEKDAWDDDGDSWGEPSRERAGGDSWGAPGRDRGGDRGRGGDRPRDDDGWGSSANVKEDIGGGGWDDFDVDSYTSSAPRRSNSAPRRRTDSRGGRGRGGRGGSDGWRGRGGDRRGGRGDSDEFRGRGDRRGGRGDSDGYRGRGGRGDRQSNDRDTRQRFGLNNPREQKKERAINMNGLETAGFVHLYGLSSVLNALKAERRDLTTSQEKSELWTGEEEEDVEIENRTPPPPQAQFRPYLFVQDKEFTQRRGSKAEQEKQALELAEVHGIPVARVDKGILNTLSGNRPHQGMVLRCGKLFFESQSRINPPRDSTEPKLWLVLDEVVDPQNLGALIRSAYFLGGQQKLGVMVCSKNSAPPTPVVSAASAGALEVQTIYSTNNLPRTLQHAAEDGFRIIGASSSVPSTRDENPPPMYDLQALPAIGGEDDRPAILVLGSEGYGLRTMVAKACTEFVRIPSGVSTSADDEMEDSEKDVDSLNVSVTGGILLWHMLSGVQ</sequence>
<comment type="similarity">
    <text evidence="2">Belongs to the class IV-like SAM-binding methyltransferase superfamily. RNA methyltransferase TrmH family.</text>
</comment>
<evidence type="ECO:0000256" key="6">
    <source>
        <dbReference type="ARBA" id="ARBA00022691"/>
    </source>
</evidence>
<dbReference type="InterPro" id="IPR047182">
    <property type="entry name" value="MRM1"/>
</dbReference>
<keyword evidence="7" id="KW-0809">Transit peptide</keyword>
<dbReference type="InterPro" id="IPR029064">
    <property type="entry name" value="Ribosomal_eL30-like_sf"/>
</dbReference>
<keyword evidence="6" id="KW-0949">S-adenosyl-L-methionine</keyword>
<evidence type="ECO:0000256" key="5">
    <source>
        <dbReference type="ARBA" id="ARBA00022679"/>
    </source>
</evidence>
<feature type="compositionally biased region" description="Basic and acidic residues" evidence="10">
    <location>
        <begin position="90"/>
        <end position="108"/>
    </location>
</feature>
<dbReference type="Gene3D" id="3.30.1330.30">
    <property type="match status" value="1"/>
</dbReference>
<evidence type="ECO:0000256" key="1">
    <source>
        <dbReference type="ARBA" id="ARBA00004173"/>
    </source>
</evidence>
<evidence type="ECO:0000313" key="15">
    <source>
        <dbReference type="Proteomes" id="UP001295423"/>
    </source>
</evidence>
<dbReference type="InterPro" id="IPR001537">
    <property type="entry name" value="SpoU_MeTrfase"/>
</dbReference>
<dbReference type="InterPro" id="IPR013123">
    <property type="entry name" value="SpoU_subst-bd"/>
</dbReference>
<keyword evidence="8" id="KW-0496">Mitochondrion</keyword>
<dbReference type="Gene3D" id="3.40.1280.10">
    <property type="match status" value="1"/>
</dbReference>
<keyword evidence="15" id="KW-1185">Reference proteome</keyword>
<dbReference type="GO" id="GO:0016435">
    <property type="term" value="F:rRNA (guanine) methyltransferase activity"/>
    <property type="evidence" value="ECO:0007669"/>
    <property type="project" value="TreeGrafter"/>
</dbReference>
<dbReference type="InterPro" id="IPR029026">
    <property type="entry name" value="tRNA_m1G_MTases_N"/>
</dbReference>
<name>A0AAD2JH13_9STRA</name>
<organism evidence="14 15">
    <name type="scientific">Cylindrotheca closterium</name>
    <dbReference type="NCBI Taxonomy" id="2856"/>
    <lineage>
        <taxon>Eukaryota</taxon>
        <taxon>Sar</taxon>
        <taxon>Stramenopiles</taxon>
        <taxon>Ochrophyta</taxon>
        <taxon>Bacillariophyta</taxon>
        <taxon>Bacillariophyceae</taxon>
        <taxon>Bacillariophycidae</taxon>
        <taxon>Bacillariales</taxon>
        <taxon>Bacillariaceae</taxon>
        <taxon>Cylindrotheca</taxon>
    </lineage>
</organism>
<dbReference type="AlphaFoldDB" id="A0AAD2JH13"/>
<comment type="subcellular location">
    <subcellularLocation>
        <location evidence="1">Mitochondrion</location>
    </subcellularLocation>
</comment>
<dbReference type="SUPFAM" id="SSF75217">
    <property type="entry name" value="alpha/beta knot"/>
    <property type="match status" value="1"/>
</dbReference>
<feature type="signal peptide" evidence="11">
    <location>
        <begin position="1"/>
        <end position="19"/>
    </location>
</feature>
<evidence type="ECO:0000259" key="13">
    <source>
        <dbReference type="Pfam" id="PF08032"/>
    </source>
</evidence>
<feature type="domain" description="tRNA/rRNA methyltransferase SpoU type" evidence="12">
    <location>
        <begin position="377"/>
        <end position="548"/>
    </location>
</feature>
<keyword evidence="4" id="KW-0489">Methyltransferase</keyword>
<evidence type="ECO:0000256" key="10">
    <source>
        <dbReference type="SAM" id="MobiDB-lite"/>
    </source>
</evidence>
<protein>
    <recommendedName>
        <fullName evidence="9">rRNA methyltransferase 1, mitochondrial</fullName>
    </recommendedName>
</protein>
<dbReference type="Pfam" id="PF00588">
    <property type="entry name" value="SpoU_methylase"/>
    <property type="match status" value="1"/>
</dbReference>
<evidence type="ECO:0000256" key="2">
    <source>
        <dbReference type="ARBA" id="ARBA00007228"/>
    </source>
</evidence>
<dbReference type="CDD" id="cd18105">
    <property type="entry name" value="SpoU-like_MRM1"/>
    <property type="match status" value="1"/>
</dbReference>
<evidence type="ECO:0000313" key="14">
    <source>
        <dbReference type="EMBL" id="CAJ1949703.1"/>
    </source>
</evidence>
<dbReference type="Proteomes" id="UP001295423">
    <property type="component" value="Unassembled WGS sequence"/>
</dbReference>
<accession>A0AAD2JH13</accession>
<evidence type="ECO:0000256" key="3">
    <source>
        <dbReference type="ARBA" id="ARBA00022552"/>
    </source>
</evidence>
<feature type="compositionally biased region" description="Basic and acidic residues" evidence="10">
    <location>
        <begin position="166"/>
        <end position="217"/>
    </location>
</feature>
<dbReference type="PANTHER" id="PTHR46103">
    <property type="entry name" value="RRNA METHYLTRANSFERASE 1, MITOCHONDRIAL"/>
    <property type="match status" value="1"/>
</dbReference>